<sequence length="173" mass="17912">MSETGATVGIVMGSDSDWPVMRQAAEALQEFDVPFEADVVSAHRMPAEMIEYGTRAASRGLKVIIAGAGGAAHLPGMLASVTPLPVIGVPVPLKYLDGMDSLLSIVQMPAGVPVATVAVGGARNAGLLAVRILAAADPALRSRMEAFQTDLKSQAYAKGERLRAEARTLGSLS</sequence>
<dbReference type="Gene3D" id="3.40.50.1970">
    <property type="match status" value="1"/>
</dbReference>
<feature type="binding site" evidence="3">
    <location>
        <position position="14"/>
    </location>
    <ligand>
        <name>substrate</name>
    </ligand>
</feature>
<keyword evidence="1 3" id="KW-0658">Purine biosynthesis</keyword>
<dbReference type="EC" id="5.4.99.18" evidence="3 4"/>
<evidence type="ECO:0000256" key="1">
    <source>
        <dbReference type="ARBA" id="ARBA00022755"/>
    </source>
</evidence>
<feature type="domain" description="PurE" evidence="5">
    <location>
        <begin position="6"/>
        <end position="155"/>
    </location>
</feature>
<comment type="pathway">
    <text evidence="3 4">Purine metabolism; IMP biosynthesis via de novo pathway; 5-amino-1-(5-phospho-D-ribosyl)imidazole-4-carboxylate from 5-amino-1-(5-phospho-D-ribosyl)imidazole (N5-CAIR route): step 2/2.</text>
</comment>
<dbReference type="PANTHER" id="PTHR23046">
    <property type="entry name" value="PHOSPHORIBOSYLAMINOIMIDAZOLE CARBOXYLASE CATALYTIC SUBUNIT"/>
    <property type="match status" value="1"/>
</dbReference>
<dbReference type="InterPro" id="IPR000031">
    <property type="entry name" value="PurE_dom"/>
</dbReference>
<dbReference type="Proteomes" id="UP001602013">
    <property type="component" value="Unassembled WGS sequence"/>
</dbReference>
<dbReference type="GO" id="GO:0034023">
    <property type="term" value="F:5-(carboxyamino)imidazole ribonucleotide mutase activity"/>
    <property type="evidence" value="ECO:0007669"/>
    <property type="project" value="UniProtKB-EC"/>
</dbReference>
<evidence type="ECO:0000256" key="3">
    <source>
        <dbReference type="HAMAP-Rule" id="MF_01929"/>
    </source>
</evidence>
<dbReference type="HAMAP" id="MF_01929">
    <property type="entry name" value="PurE_classI"/>
    <property type="match status" value="1"/>
</dbReference>
<dbReference type="RefSeq" id="WP_387408421.1">
    <property type="nucleotide sequence ID" value="NZ_JBIASD010000001.1"/>
</dbReference>
<dbReference type="SUPFAM" id="SSF52255">
    <property type="entry name" value="N5-CAIR mutase (phosphoribosylaminoimidazole carboxylase, PurE)"/>
    <property type="match status" value="1"/>
</dbReference>
<feature type="binding site" evidence="3">
    <location>
        <position position="17"/>
    </location>
    <ligand>
        <name>substrate</name>
    </ligand>
</feature>
<feature type="binding site" evidence="3">
    <location>
        <position position="44"/>
    </location>
    <ligand>
        <name>substrate</name>
    </ligand>
</feature>
<organism evidence="6 7">
    <name type="scientific">Microtetraspora malaysiensis</name>
    <dbReference type="NCBI Taxonomy" id="161358"/>
    <lineage>
        <taxon>Bacteria</taxon>
        <taxon>Bacillati</taxon>
        <taxon>Actinomycetota</taxon>
        <taxon>Actinomycetes</taxon>
        <taxon>Streptosporangiales</taxon>
        <taxon>Streptosporangiaceae</taxon>
        <taxon>Microtetraspora</taxon>
    </lineage>
</organism>
<accession>A0ABW6SH70</accession>
<dbReference type="InterPro" id="IPR024694">
    <property type="entry name" value="PurE_prokaryotes"/>
</dbReference>
<dbReference type="GO" id="GO:0004638">
    <property type="term" value="F:phosphoribosylaminoimidazole carboxylase activity"/>
    <property type="evidence" value="ECO:0007669"/>
    <property type="project" value="UniProtKB-EC"/>
</dbReference>
<evidence type="ECO:0000256" key="4">
    <source>
        <dbReference type="PIRNR" id="PIRNR001338"/>
    </source>
</evidence>
<evidence type="ECO:0000313" key="6">
    <source>
        <dbReference type="EMBL" id="MFF3664302.1"/>
    </source>
</evidence>
<comment type="function">
    <text evidence="3 4">Catalyzes the conversion of N5-carboxyaminoimidazole ribonucleotide (N5-CAIR) to 4-carboxy-5-aminoimidazole ribonucleotide (CAIR).</text>
</comment>
<keyword evidence="7" id="KW-1185">Reference proteome</keyword>
<comment type="similarity">
    <text evidence="3">Belongs to the AIR carboxylase family. Class I subfamily.</text>
</comment>
<protein>
    <recommendedName>
        <fullName evidence="3 4">N5-carboxyaminoimidazole ribonucleotide mutase</fullName>
        <shortName evidence="3 4">N5-CAIR mutase</shortName>
        <ecNumber evidence="3 4">5.4.99.18</ecNumber>
    </recommendedName>
    <alternativeName>
        <fullName evidence="3">5-(carboxyamino)imidazole ribonucleotide mutase</fullName>
    </alternativeName>
</protein>
<evidence type="ECO:0000313" key="7">
    <source>
        <dbReference type="Proteomes" id="UP001602013"/>
    </source>
</evidence>
<comment type="catalytic activity">
    <reaction evidence="3 4">
        <text>5-carboxyamino-1-(5-phospho-D-ribosyl)imidazole + H(+) = 5-amino-1-(5-phospho-D-ribosyl)imidazole-4-carboxylate</text>
        <dbReference type="Rhea" id="RHEA:13193"/>
        <dbReference type="ChEBI" id="CHEBI:15378"/>
        <dbReference type="ChEBI" id="CHEBI:58730"/>
        <dbReference type="ChEBI" id="CHEBI:77657"/>
        <dbReference type="EC" id="5.4.99.18"/>
    </reaction>
</comment>
<gene>
    <name evidence="3 6" type="primary">purE</name>
    <name evidence="6" type="ORF">ACFYXI_01820</name>
</gene>
<dbReference type="Pfam" id="PF00731">
    <property type="entry name" value="AIRC"/>
    <property type="match status" value="1"/>
</dbReference>
<reference evidence="6 7" key="1">
    <citation type="submission" date="2024-10" db="EMBL/GenBank/DDBJ databases">
        <title>The Natural Products Discovery Center: Release of the First 8490 Sequenced Strains for Exploring Actinobacteria Biosynthetic Diversity.</title>
        <authorList>
            <person name="Kalkreuter E."/>
            <person name="Kautsar S.A."/>
            <person name="Yang D."/>
            <person name="Bader C.D."/>
            <person name="Teijaro C.N."/>
            <person name="Fluegel L."/>
            <person name="Davis C.M."/>
            <person name="Simpson J.R."/>
            <person name="Lauterbach L."/>
            <person name="Steele A.D."/>
            <person name="Gui C."/>
            <person name="Meng S."/>
            <person name="Li G."/>
            <person name="Viehrig K."/>
            <person name="Ye F."/>
            <person name="Su P."/>
            <person name="Kiefer A.F."/>
            <person name="Nichols A."/>
            <person name="Cepeda A.J."/>
            <person name="Yan W."/>
            <person name="Fan B."/>
            <person name="Jiang Y."/>
            <person name="Adhikari A."/>
            <person name="Zheng C.-J."/>
            <person name="Schuster L."/>
            <person name="Cowan T.M."/>
            <person name="Smanski M.J."/>
            <person name="Chevrette M.G."/>
            <person name="De Carvalho L.P.S."/>
            <person name="Shen B."/>
        </authorList>
    </citation>
    <scope>NUCLEOTIDE SEQUENCE [LARGE SCALE GENOMIC DNA]</scope>
    <source>
        <strain evidence="6 7">NPDC002173</strain>
    </source>
</reference>
<dbReference type="SMART" id="SM01001">
    <property type="entry name" value="AIRC"/>
    <property type="match status" value="1"/>
</dbReference>
<evidence type="ECO:0000259" key="5">
    <source>
        <dbReference type="SMART" id="SM01001"/>
    </source>
</evidence>
<keyword evidence="6" id="KW-0456">Lyase</keyword>
<proteinExistence type="inferred from homology"/>
<dbReference type="NCBIfam" id="TIGR01162">
    <property type="entry name" value="purE"/>
    <property type="match status" value="1"/>
</dbReference>
<dbReference type="PIRSF" id="PIRSF001338">
    <property type="entry name" value="AIR_carboxylase"/>
    <property type="match status" value="1"/>
</dbReference>
<dbReference type="InterPro" id="IPR033747">
    <property type="entry name" value="PurE_ClassI"/>
</dbReference>
<name>A0ABW6SH70_9ACTN</name>
<dbReference type="PANTHER" id="PTHR23046:SF2">
    <property type="entry name" value="PHOSPHORIBOSYLAMINOIMIDAZOLE CARBOXYLASE"/>
    <property type="match status" value="1"/>
</dbReference>
<dbReference type="EMBL" id="JBIASD010000001">
    <property type="protein sequence ID" value="MFF3664302.1"/>
    <property type="molecule type" value="Genomic_DNA"/>
</dbReference>
<comment type="caution">
    <text evidence="6">The sequence shown here is derived from an EMBL/GenBank/DDBJ whole genome shotgun (WGS) entry which is preliminary data.</text>
</comment>
<evidence type="ECO:0000256" key="2">
    <source>
        <dbReference type="ARBA" id="ARBA00023235"/>
    </source>
</evidence>
<keyword evidence="2 3" id="KW-0413">Isomerase</keyword>